<keyword evidence="3" id="KW-1185">Reference proteome</keyword>
<accession>A0A1R1XXL2</accession>
<sequence length="109" mass="12232">MDSHFRLKNMHSKISLARKPKKVVESDAEPLKDRKKTVCSTSEDQTYQVHDRRRPFRGNQKFEGRQSPVSFFYAIASINGASTTRLASNSSRGGREGLVGGKGKESMEN</sequence>
<dbReference type="AlphaFoldDB" id="A0A1R1XXL2"/>
<evidence type="ECO:0000256" key="1">
    <source>
        <dbReference type="SAM" id="MobiDB-lite"/>
    </source>
</evidence>
<gene>
    <name evidence="2" type="ORF">AYI70_g4742</name>
</gene>
<name>A0A1R1XXL2_9FUNG</name>
<dbReference type="Proteomes" id="UP000187283">
    <property type="component" value="Unassembled WGS sequence"/>
</dbReference>
<feature type="compositionally biased region" description="Polar residues" evidence="1">
    <location>
        <begin position="38"/>
        <end position="48"/>
    </location>
</feature>
<proteinExistence type="predicted"/>
<evidence type="ECO:0000313" key="2">
    <source>
        <dbReference type="EMBL" id="OMJ19427.1"/>
    </source>
</evidence>
<dbReference type="EMBL" id="LSSN01001489">
    <property type="protein sequence ID" value="OMJ19427.1"/>
    <property type="molecule type" value="Genomic_DNA"/>
</dbReference>
<feature type="region of interest" description="Disordered" evidence="1">
    <location>
        <begin position="1"/>
        <end position="62"/>
    </location>
</feature>
<feature type="compositionally biased region" description="Basic residues" evidence="1">
    <location>
        <begin position="1"/>
        <end position="21"/>
    </location>
</feature>
<feature type="region of interest" description="Disordered" evidence="1">
    <location>
        <begin position="83"/>
        <end position="109"/>
    </location>
</feature>
<feature type="compositionally biased region" description="Basic and acidic residues" evidence="1">
    <location>
        <begin position="22"/>
        <end position="32"/>
    </location>
</feature>
<protein>
    <submittedName>
        <fullName evidence="2">Uncharacterized protein</fullName>
    </submittedName>
</protein>
<evidence type="ECO:0000313" key="3">
    <source>
        <dbReference type="Proteomes" id="UP000187283"/>
    </source>
</evidence>
<comment type="caution">
    <text evidence="2">The sequence shown here is derived from an EMBL/GenBank/DDBJ whole genome shotgun (WGS) entry which is preliminary data.</text>
</comment>
<reference evidence="2 3" key="1">
    <citation type="submission" date="2017-01" db="EMBL/GenBank/DDBJ databases">
        <authorList>
            <person name="Mah S.A."/>
            <person name="Swanson W.J."/>
            <person name="Moy G.W."/>
            <person name="Vacquier V.D."/>
        </authorList>
    </citation>
    <scope>NUCLEOTIDE SEQUENCE [LARGE SCALE GENOMIC DNA]</scope>
    <source>
        <strain evidence="2 3">GSMNP</strain>
    </source>
</reference>
<organism evidence="2 3">
    <name type="scientific">Smittium culicis</name>
    <dbReference type="NCBI Taxonomy" id="133412"/>
    <lineage>
        <taxon>Eukaryota</taxon>
        <taxon>Fungi</taxon>
        <taxon>Fungi incertae sedis</taxon>
        <taxon>Zoopagomycota</taxon>
        <taxon>Kickxellomycotina</taxon>
        <taxon>Harpellomycetes</taxon>
        <taxon>Harpellales</taxon>
        <taxon>Legeriomycetaceae</taxon>
        <taxon>Smittium</taxon>
    </lineage>
</organism>